<protein>
    <submittedName>
        <fullName evidence="1">Leucoanthocyanidin dioxygenase-like</fullName>
    </submittedName>
</protein>
<proteinExistence type="predicted"/>
<keyword evidence="1" id="KW-0560">Oxidoreductase</keyword>
<sequence length="128" mass="14428">MQVGCDQLLQCSETFRSCNSTMRRQYNVFQGKQLLGNIRLVLKHIETGTTKLTSDQKLHQFLLVNKSPTSNIYYYPFLSQGSHDILANYEIAQPNGSSLFAISAPLLPKPTIPTRFPPNCTDVYEATL</sequence>
<keyword evidence="1" id="KW-0223">Dioxygenase</keyword>
<dbReference type="GO" id="GO:0051213">
    <property type="term" value="F:dioxygenase activity"/>
    <property type="evidence" value="ECO:0007669"/>
    <property type="project" value="UniProtKB-KW"/>
</dbReference>
<comment type="caution">
    <text evidence="1">The sequence shown here is derived from an EMBL/GenBank/DDBJ whole genome shotgun (WGS) entry which is preliminary data.</text>
</comment>
<organism evidence="1 2">
    <name type="scientific">Gossypium australe</name>
    <dbReference type="NCBI Taxonomy" id="47621"/>
    <lineage>
        <taxon>Eukaryota</taxon>
        <taxon>Viridiplantae</taxon>
        <taxon>Streptophyta</taxon>
        <taxon>Embryophyta</taxon>
        <taxon>Tracheophyta</taxon>
        <taxon>Spermatophyta</taxon>
        <taxon>Magnoliopsida</taxon>
        <taxon>eudicotyledons</taxon>
        <taxon>Gunneridae</taxon>
        <taxon>Pentapetalae</taxon>
        <taxon>rosids</taxon>
        <taxon>malvids</taxon>
        <taxon>Malvales</taxon>
        <taxon>Malvaceae</taxon>
        <taxon>Malvoideae</taxon>
        <taxon>Gossypium</taxon>
    </lineage>
</organism>
<evidence type="ECO:0000313" key="1">
    <source>
        <dbReference type="EMBL" id="KAA3460187.1"/>
    </source>
</evidence>
<accession>A0A5B6UTB5</accession>
<gene>
    <name evidence="1" type="ORF">EPI10_026880</name>
</gene>
<dbReference type="Proteomes" id="UP000325315">
    <property type="component" value="Unassembled WGS sequence"/>
</dbReference>
<evidence type="ECO:0000313" key="2">
    <source>
        <dbReference type="Proteomes" id="UP000325315"/>
    </source>
</evidence>
<reference evidence="2" key="1">
    <citation type="journal article" date="2019" name="Plant Biotechnol. J.">
        <title>Genome sequencing of the Australian wild diploid species Gossypium australe highlights disease resistance and delayed gland morphogenesis.</title>
        <authorList>
            <person name="Cai Y."/>
            <person name="Cai X."/>
            <person name="Wang Q."/>
            <person name="Wang P."/>
            <person name="Zhang Y."/>
            <person name="Cai C."/>
            <person name="Xu Y."/>
            <person name="Wang K."/>
            <person name="Zhou Z."/>
            <person name="Wang C."/>
            <person name="Geng S."/>
            <person name="Li B."/>
            <person name="Dong Q."/>
            <person name="Hou Y."/>
            <person name="Wang H."/>
            <person name="Ai P."/>
            <person name="Liu Z."/>
            <person name="Yi F."/>
            <person name="Sun M."/>
            <person name="An G."/>
            <person name="Cheng J."/>
            <person name="Zhang Y."/>
            <person name="Shi Q."/>
            <person name="Xie Y."/>
            <person name="Shi X."/>
            <person name="Chang Y."/>
            <person name="Huang F."/>
            <person name="Chen Y."/>
            <person name="Hong S."/>
            <person name="Mi L."/>
            <person name="Sun Q."/>
            <person name="Zhang L."/>
            <person name="Zhou B."/>
            <person name="Peng R."/>
            <person name="Zhang X."/>
            <person name="Liu F."/>
        </authorList>
    </citation>
    <scope>NUCLEOTIDE SEQUENCE [LARGE SCALE GENOMIC DNA]</scope>
    <source>
        <strain evidence="2">cv. PA1801</strain>
    </source>
</reference>
<name>A0A5B6UTB5_9ROSI</name>
<dbReference type="AlphaFoldDB" id="A0A5B6UTB5"/>
<dbReference type="OrthoDB" id="288590at2759"/>
<keyword evidence="2" id="KW-1185">Reference proteome</keyword>
<dbReference type="EMBL" id="SMMG02000009">
    <property type="protein sequence ID" value="KAA3460187.1"/>
    <property type="molecule type" value="Genomic_DNA"/>
</dbReference>